<evidence type="ECO:0000313" key="3">
    <source>
        <dbReference type="EMBL" id="PMD17559.1"/>
    </source>
</evidence>
<comment type="similarity">
    <text evidence="1">Belongs to the cerato-ulmin hydrophobin family.</text>
</comment>
<protein>
    <submittedName>
        <fullName evidence="3">Hydrophobin 2</fullName>
    </submittedName>
</protein>
<proteinExistence type="inferred from homology"/>
<dbReference type="EMBL" id="KZ613499">
    <property type="protein sequence ID" value="PMD17559.1"/>
    <property type="molecule type" value="Genomic_DNA"/>
</dbReference>
<dbReference type="Pfam" id="PF06766">
    <property type="entry name" value="Hydrophobin_2"/>
    <property type="match status" value="1"/>
</dbReference>
<dbReference type="Proteomes" id="UP000235672">
    <property type="component" value="Unassembled WGS sequence"/>
</dbReference>
<dbReference type="OrthoDB" id="4500971at2759"/>
<keyword evidence="4" id="KW-1185">Reference proteome</keyword>
<feature type="non-terminal residue" evidence="3">
    <location>
        <position position="75"/>
    </location>
</feature>
<dbReference type="AlphaFoldDB" id="A0A2J6PU93"/>
<organism evidence="3 4">
    <name type="scientific">Hyaloscypha hepaticicola</name>
    <dbReference type="NCBI Taxonomy" id="2082293"/>
    <lineage>
        <taxon>Eukaryota</taxon>
        <taxon>Fungi</taxon>
        <taxon>Dikarya</taxon>
        <taxon>Ascomycota</taxon>
        <taxon>Pezizomycotina</taxon>
        <taxon>Leotiomycetes</taxon>
        <taxon>Helotiales</taxon>
        <taxon>Hyaloscyphaceae</taxon>
        <taxon>Hyaloscypha</taxon>
    </lineage>
</organism>
<dbReference type="PANTHER" id="PTHR42341:SF1">
    <property type="entry name" value="HYDROPHOBIN"/>
    <property type="match status" value="1"/>
</dbReference>
<evidence type="ECO:0000256" key="2">
    <source>
        <dbReference type="ARBA" id="ARBA00023157"/>
    </source>
</evidence>
<dbReference type="Gene3D" id="3.20.120.10">
    <property type="entry name" value="Hydrophobin"/>
    <property type="match status" value="1"/>
</dbReference>
<keyword evidence="2" id="KW-1015">Disulfide bond</keyword>
<dbReference type="GO" id="GO:0005576">
    <property type="term" value="C:extracellular region"/>
    <property type="evidence" value="ECO:0007669"/>
    <property type="project" value="InterPro"/>
</dbReference>
<dbReference type="InterPro" id="IPR036686">
    <property type="entry name" value="Class_II_Hydrophobin_sf"/>
</dbReference>
<dbReference type="SUPFAM" id="SSF101751">
    <property type="entry name" value="Hydrophobin II, HfbII"/>
    <property type="match status" value="1"/>
</dbReference>
<name>A0A2J6PU93_9HELO</name>
<feature type="non-terminal residue" evidence="3">
    <location>
        <position position="1"/>
    </location>
</feature>
<dbReference type="PANTHER" id="PTHR42341">
    <property type="entry name" value="HYDROPHOBIN"/>
    <property type="match status" value="1"/>
</dbReference>
<accession>A0A2J6PU93</accession>
<sequence length="75" mass="7752">PATRLRRQAASAVCASGTPNCCDVDVLGIADLDCAVPSPIPTSVADFTKICADIGKIDMCCTLDLLQQGLLCSKP</sequence>
<evidence type="ECO:0000256" key="1">
    <source>
        <dbReference type="ARBA" id="ARBA00009576"/>
    </source>
</evidence>
<reference evidence="3 4" key="1">
    <citation type="submission" date="2016-05" db="EMBL/GenBank/DDBJ databases">
        <title>A degradative enzymes factory behind the ericoid mycorrhizal symbiosis.</title>
        <authorList>
            <consortium name="DOE Joint Genome Institute"/>
            <person name="Martino E."/>
            <person name="Morin E."/>
            <person name="Grelet G."/>
            <person name="Kuo A."/>
            <person name="Kohler A."/>
            <person name="Daghino S."/>
            <person name="Barry K."/>
            <person name="Choi C."/>
            <person name="Cichocki N."/>
            <person name="Clum A."/>
            <person name="Copeland A."/>
            <person name="Hainaut M."/>
            <person name="Haridas S."/>
            <person name="Labutti K."/>
            <person name="Lindquist E."/>
            <person name="Lipzen A."/>
            <person name="Khouja H.-R."/>
            <person name="Murat C."/>
            <person name="Ohm R."/>
            <person name="Olson A."/>
            <person name="Spatafora J."/>
            <person name="Veneault-Fourrey C."/>
            <person name="Henrissat B."/>
            <person name="Grigoriev I."/>
            <person name="Martin F."/>
            <person name="Perotto S."/>
        </authorList>
    </citation>
    <scope>NUCLEOTIDE SEQUENCE [LARGE SCALE GENOMIC DNA]</scope>
    <source>
        <strain evidence="3 4">UAMH 7357</strain>
    </source>
</reference>
<dbReference type="STRING" id="1745343.A0A2J6PU93"/>
<dbReference type="InterPro" id="IPR010636">
    <property type="entry name" value="Class_II_hydrophobin"/>
</dbReference>
<evidence type="ECO:0000313" key="4">
    <source>
        <dbReference type="Proteomes" id="UP000235672"/>
    </source>
</evidence>
<gene>
    <name evidence="3" type="ORF">NA56DRAFT_540049</name>
</gene>
<dbReference type="CDD" id="cd23508">
    <property type="entry name" value="hydrophobin_II"/>
    <property type="match status" value="1"/>
</dbReference>